<feature type="chain" id="PRO_5009257813" evidence="4">
    <location>
        <begin position="24"/>
        <end position="695"/>
    </location>
</feature>
<evidence type="ECO:0000313" key="5">
    <source>
        <dbReference type="EMBL" id="SDS23872.1"/>
    </source>
</evidence>
<dbReference type="InterPro" id="IPR028974">
    <property type="entry name" value="TSP_type-3_rpt"/>
</dbReference>
<reference evidence="5 6" key="1">
    <citation type="submission" date="2016-10" db="EMBL/GenBank/DDBJ databases">
        <authorList>
            <person name="Varghese N."/>
            <person name="Submissions S."/>
        </authorList>
    </citation>
    <scope>NUCLEOTIDE SEQUENCE [LARGE SCALE GENOMIC DNA]</scope>
    <source>
        <strain evidence="5 6">Mar_2010_102</strain>
    </source>
</reference>
<organism evidence="5 6">
    <name type="scientific">Christiangramia echinicola</name>
    <dbReference type="NCBI Taxonomy" id="279359"/>
    <lineage>
        <taxon>Bacteria</taxon>
        <taxon>Pseudomonadati</taxon>
        <taxon>Bacteroidota</taxon>
        <taxon>Flavobacteriia</taxon>
        <taxon>Flavobacteriales</taxon>
        <taxon>Flavobacteriaceae</taxon>
        <taxon>Christiangramia</taxon>
    </lineage>
</organism>
<dbReference type="EMBL" id="LT629745">
    <property type="protein sequence ID" value="SDS23872.1"/>
    <property type="molecule type" value="Genomic_DNA"/>
</dbReference>
<protein>
    <submittedName>
        <fullName evidence="5">Thrombospondin type 3 repeat-containing protein</fullName>
    </submittedName>
</protein>
<gene>
    <name evidence="5" type="ORF">SAMN04488552_2541</name>
</gene>
<keyword evidence="1 4" id="KW-0732">Signal</keyword>
<name>A0A1H1QK77_9FLAO</name>
<dbReference type="Gene3D" id="4.10.1080.10">
    <property type="entry name" value="TSP type-3 repeat"/>
    <property type="match status" value="3"/>
</dbReference>
<sequence length="695" mass="75535">MRIIKNYMTLMVMVLFLFTSCSKEESGEANDVSSDSATLFFGPILDDFNNLNRQQEQEEIPECSSDDAAFAQIMLTYGEDNIPVQVVVPISEDENGLFTLYDDKLEIPIPSGETTVSVTLTDFVVWNDDGGEPGIPIWVAPKEGSEYAKFVSDPLSNEFTLRAGSKNYVNVDVICYDDRDVNLYGYQFFDINPVPLTKLCVFANYCITPGGRDRVANYTFDLYTYSGDSVEDNPITDESLYTLINMGNDTPNTDSDGDTYYADPLCMVIPKGDDNNADDEYLYWEMTLEDWDDYYGEAPEITLSGYLTWNQVKSYYNNDGTIDYIHLFFNCEECPEGDGTDGDNDGVEDSCDNCPAIPNSDQADRDNDGIGDVCDQCPDEPGIGGFGCPDDPCIAGPDTDGDGINDVCDVCPEGDDNVDTDGDEVPDACDNCPEKANADGQEMDRDNDGVGDACDECPDDPGTGGFGCPDDPCISQPDPDGDDVRGNCDNCPNVPNPLQTDSDNDGIGDACDFCPDDANEDNLDSDGDGIGDVCDSCPNDSTNTCNDGEKGCETAWMFGDHTFTNKDNDGLSITAKWGWAEYFEVGQSPETFNFYAGAGQNNTNNGYLAGTVEISKSGSTLTIEVTAANDVDISEIAIYTSYLKPTTASPGQFDKLDNVQGEKDSSPGPVNTYTFDYPGNDPIWIAVHGDVCGKD</sequence>
<dbReference type="GO" id="GO:0005509">
    <property type="term" value="F:calcium ion binding"/>
    <property type="evidence" value="ECO:0007669"/>
    <property type="project" value="InterPro"/>
</dbReference>
<evidence type="ECO:0000256" key="2">
    <source>
        <dbReference type="ARBA" id="ARBA00022837"/>
    </source>
</evidence>
<dbReference type="PROSITE" id="PS51257">
    <property type="entry name" value="PROKAR_LIPOPROTEIN"/>
    <property type="match status" value="1"/>
</dbReference>
<evidence type="ECO:0000256" key="3">
    <source>
        <dbReference type="SAM" id="MobiDB-lite"/>
    </source>
</evidence>
<dbReference type="STRING" id="1250231.SAMN04488552_2541"/>
<dbReference type="InterPro" id="IPR003367">
    <property type="entry name" value="Thrombospondin_3-like_rpt"/>
</dbReference>
<dbReference type="PANTHER" id="PTHR10199">
    <property type="entry name" value="THROMBOSPONDIN"/>
    <property type="match status" value="1"/>
</dbReference>
<feature type="region of interest" description="Disordered" evidence="3">
    <location>
        <begin position="435"/>
        <end position="456"/>
    </location>
</feature>
<evidence type="ECO:0000313" key="6">
    <source>
        <dbReference type="Proteomes" id="UP000198858"/>
    </source>
</evidence>
<evidence type="ECO:0000256" key="4">
    <source>
        <dbReference type="SAM" id="SignalP"/>
    </source>
</evidence>
<feature type="compositionally biased region" description="Basic and acidic residues" evidence="3">
    <location>
        <begin position="435"/>
        <end position="448"/>
    </location>
</feature>
<accession>A0A1H1QK77</accession>
<dbReference type="AlphaFoldDB" id="A0A1H1QK77"/>
<evidence type="ECO:0000256" key="1">
    <source>
        <dbReference type="ARBA" id="ARBA00022729"/>
    </source>
</evidence>
<dbReference type="RefSeq" id="WP_197677845.1">
    <property type="nucleotide sequence ID" value="NZ_LT629745.1"/>
</dbReference>
<keyword evidence="2" id="KW-0106">Calcium</keyword>
<keyword evidence="6" id="KW-1185">Reference proteome</keyword>
<dbReference type="Proteomes" id="UP000198858">
    <property type="component" value="Chromosome I"/>
</dbReference>
<dbReference type="SUPFAM" id="SSF103647">
    <property type="entry name" value="TSP type-3 repeat"/>
    <property type="match status" value="3"/>
</dbReference>
<proteinExistence type="predicted"/>
<dbReference type="Pfam" id="PF02412">
    <property type="entry name" value="TSP_3"/>
    <property type="match status" value="3"/>
</dbReference>
<feature type="signal peptide" evidence="4">
    <location>
        <begin position="1"/>
        <end position="23"/>
    </location>
</feature>
<dbReference type="GO" id="GO:0007155">
    <property type="term" value="P:cell adhesion"/>
    <property type="evidence" value="ECO:0007669"/>
    <property type="project" value="InterPro"/>
</dbReference>